<dbReference type="InterPro" id="IPR035940">
    <property type="entry name" value="CAP_sf"/>
</dbReference>
<evidence type="ECO:0000313" key="3">
    <source>
        <dbReference type="EMBL" id="MDG3007338.1"/>
    </source>
</evidence>
<dbReference type="PANTHER" id="PTHR31157:SF1">
    <property type="entry name" value="SCP DOMAIN-CONTAINING PROTEIN"/>
    <property type="match status" value="1"/>
</dbReference>
<dbReference type="CDD" id="cd05379">
    <property type="entry name" value="CAP_bacterial"/>
    <property type="match status" value="1"/>
</dbReference>
<evidence type="ECO:0000259" key="2">
    <source>
        <dbReference type="Pfam" id="PF00188"/>
    </source>
</evidence>
<feature type="chain" id="PRO_5046351221" evidence="1">
    <location>
        <begin position="25"/>
        <end position="222"/>
    </location>
</feature>
<dbReference type="Pfam" id="PF00188">
    <property type="entry name" value="CAP"/>
    <property type="match status" value="1"/>
</dbReference>
<proteinExistence type="predicted"/>
<sequence>MKALSKALAIACALSFLATTDLEAARPPVRRAARPVPQRPAPRVKAAAVTKARGRLTRSAASVATPAIAAPAPTPTVAPAADLAPAIARRILDLTNQQRASAGLAAVAWSDRLAAAAQGDAVDLAARGIVEHVVDGVTPFDRAAAVGYPAAAIGENLFREFPVAPDLALADAVVAAWMDSPDHRANILDAEFTELGVGATLAPSSGDLRDLFAVQLFGRPLP</sequence>
<dbReference type="RefSeq" id="WP_277863619.1">
    <property type="nucleotide sequence ID" value="NZ_JARRAG010000002.1"/>
</dbReference>
<keyword evidence="4" id="KW-1185">Reference proteome</keyword>
<accession>A0ABT6FIC2</accession>
<organism evidence="3 4">
    <name type="scientific">Paludisphaera mucosa</name>
    <dbReference type="NCBI Taxonomy" id="3030827"/>
    <lineage>
        <taxon>Bacteria</taxon>
        <taxon>Pseudomonadati</taxon>
        <taxon>Planctomycetota</taxon>
        <taxon>Planctomycetia</taxon>
        <taxon>Isosphaerales</taxon>
        <taxon>Isosphaeraceae</taxon>
        <taxon>Paludisphaera</taxon>
    </lineage>
</organism>
<name>A0ABT6FIC2_9BACT</name>
<dbReference type="SUPFAM" id="SSF55797">
    <property type="entry name" value="PR-1-like"/>
    <property type="match status" value="1"/>
</dbReference>
<comment type="caution">
    <text evidence="3">The sequence shown here is derived from an EMBL/GenBank/DDBJ whole genome shotgun (WGS) entry which is preliminary data.</text>
</comment>
<dbReference type="Proteomes" id="UP001216907">
    <property type="component" value="Unassembled WGS sequence"/>
</dbReference>
<gene>
    <name evidence="3" type="ORF">PZE19_26550</name>
</gene>
<evidence type="ECO:0000256" key="1">
    <source>
        <dbReference type="SAM" id="SignalP"/>
    </source>
</evidence>
<dbReference type="PANTHER" id="PTHR31157">
    <property type="entry name" value="SCP DOMAIN-CONTAINING PROTEIN"/>
    <property type="match status" value="1"/>
</dbReference>
<keyword evidence="1" id="KW-0732">Signal</keyword>
<dbReference type="InterPro" id="IPR014044">
    <property type="entry name" value="CAP_dom"/>
</dbReference>
<evidence type="ECO:0000313" key="4">
    <source>
        <dbReference type="Proteomes" id="UP001216907"/>
    </source>
</evidence>
<feature type="signal peptide" evidence="1">
    <location>
        <begin position="1"/>
        <end position="24"/>
    </location>
</feature>
<dbReference type="Gene3D" id="3.40.33.10">
    <property type="entry name" value="CAP"/>
    <property type="match status" value="1"/>
</dbReference>
<reference evidence="3 4" key="1">
    <citation type="submission" date="2023-03" db="EMBL/GenBank/DDBJ databases">
        <title>Paludisphaera mucosa sp. nov. a novel planctomycete from northern fen.</title>
        <authorList>
            <person name="Ivanova A."/>
        </authorList>
    </citation>
    <scope>NUCLEOTIDE SEQUENCE [LARGE SCALE GENOMIC DNA]</scope>
    <source>
        <strain evidence="3 4">Pla2</strain>
    </source>
</reference>
<protein>
    <submittedName>
        <fullName evidence="3">CAP domain-containing protein</fullName>
    </submittedName>
</protein>
<dbReference type="EMBL" id="JARRAG010000002">
    <property type="protein sequence ID" value="MDG3007338.1"/>
    <property type="molecule type" value="Genomic_DNA"/>
</dbReference>
<feature type="domain" description="SCP" evidence="2">
    <location>
        <begin position="92"/>
        <end position="216"/>
    </location>
</feature>